<dbReference type="Proteomes" id="UP000831775">
    <property type="component" value="Chromosome"/>
</dbReference>
<gene>
    <name evidence="3" type="ORF">MUN76_14250</name>
</gene>
<keyword evidence="4" id="KW-1185">Reference proteome</keyword>
<protein>
    <submittedName>
        <fullName evidence="3">SDR family oxidoreductase</fullName>
    </submittedName>
</protein>
<dbReference type="PANTHER" id="PTHR43639:SF1">
    <property type="entry name" value="SHORT-CHAIN DEHYDROGENASE_REDUCTASE FAMILY PROTEIN"/>
    <property type="match status" value="1"/>
</dbReference>
<evidence type="ECO:0000313" key="4">
    <source>
        <dbReference type="Proteomes" id="UP000831775"/>
    </source>
</evidence>
<comment type="similarity">
    <text evidence="1">Belongs to the short-chain dehydrogenases/reductases (SDR) family.</text>
</comment>
<organism evidence="3 4">
    <name type="scientific">Leucobacter rhizosphaerae</name>
    <dbReference type="NCBI Taxonomy" id="2932245"/>
    <lineage>
        <taxon>Bacteria</taxon>
        <taxon>Bacillati</taxon>
        <taxon>Actinomycetota</taxon>
        <taxon>Actinomycetes</taxon>
        <taxon>Micrococcales</taxon>
        <taxon>Microbacteriaceae</taxon>
        <taxon>Leucobacter</taxon>
    </lineage>
</organism>
<evidence type="ECO:0000256" key="1">
    <source>
        <dbReference type="ARBA" id="ARBA00006484"/>
    </source>
</evidence>
<dbReference type="InterPro" id="IPR020904">
    <property type="entry name" value="Sc_DH/Rdtase_CS"/>
</dbReference>
<dbReference type="InterPro" id="IPR036291">
    <property type="entry name" value="NAD(P)-bd_dom_sf"/>
</dbReference>
<proteinExistence type="inferred from homology"/>
<dbReference type="SUPFAM" id="SSF51735">
    <property type="entry name" value="NAD(P)-binding Rossmann-fold domains"/>
    <property type="match status" value="1"/>
</dbReference>
<name>A0ABY4FV73_9MICO</name>
<sequence length="265" mass="27148">MSGVTNDRGAAPRPVAIVTGAASGIGLAAARRFLRSGFAVGICDRSEALHRLFTAEIRDGLAVAVIGDVTDAGVRGALVDAVRSSFGRLDVLVNNAATGGESATVGALDLDDLRRTLEVNVVAVIGLVQLALPLLVASGAGRIVNVGSLFGDEPVAGGAPYCVSKGAIHTLTRSLAVELGPQNIVCNTVAPGYILTPMHAEEVEFQAAERGMTAEERYAELRSEVPLGRHGTPDDVASTILWLATPESAYVTGQKIAVNGGVAVG</sequence>
<evidence type="ECO:0000313" key="3">
    <source>
        <dbReference type="EMBL" id="UOQ60180.1"/>
    </source>
</evidence>
<dbReference type="PROSITE" id="PS00061">
    <property type="entry name" value="ADH_SHORT"/>
    <property type="match status" value="1"/>
</dbReference>
<dbReference type="InterPro" id="IPR002347">
    <property type="entry name" value="SDR_fam"/>
</dbReference>
<dbReference type="PRINTS" id="PR00081">
    <property type="entry name" value="GDHRDH"/>
</dbReference>
<dbReference type="Gene3D" id="3.40.50.720">
    <property type="entry name" value="NAD(P)-binding Rossmann-like Domain"/>
    <property type="match status" value="1"/>
</dbReference>
<dbReference type="PANTHER" id="PTHR43639">
    <property type="entry name" value="OXIDOREDUCTASE, SHORT-CHAIN DEHYDROGENASE/REDUCTASE FAMILY (AFU_ORTHOLOGUE AFUA_5G02870)"/>
    <property type="match status" value="1"/>
</dbReference>
<dbReference type="PRINTS" id="PR00080">
    <property type="entry name" value="SDRFAMILY"/>
</dbReference>
<dbReference type="Pfam" id="PF13561">
    <property type="entry name" value="adh_short_C2"/>
    <property type="match status" value="1"/>
</dbReference>
<evidence type="ECO:0000256" key="2">
    <source>
        <dbReference type="ARBA" id="ARBA00023002"/>
    </source>
</evidence>
<reference evidence="3 4" key="1">
    <citation type="submission" date="2022-04" db="EMBL/GenBank/DDBJ databases">
        <title>Leucobacter sp. isolated from rhizosphere of onion.</title>
        <authorList>
            <person name="Won M."/>
            <person name="Lee C.-M."/>
            <person name="Woen H.-Y."/>
            <person name="Kwon S.-W."/>
        </authorList>
    </citation>
    <scope>NUCLEOTIDE SEQUENCE [LARGE SCALE GENOMIC DNA]</scope>
    <source>
        <strain evidence="3 4">H25R-14</strain>
    </source>
</reference>
<dbReference type="RefSeq" id="WP_244685595.1">
    <property type="nucleotide sequence ID" value="NZ_CP095043.1"/>
</dbReference>
<keyword evidence="2" id="KW-0560">Oxidoreductase</keyword>
<dbReference type="CDD" id="cd05233">
    <property type="entry name" value="SDR_c"/>
    <property type="match status" value="1"/>
</dbReference>
<dbReference type="EMBL" id="CP095043">
    <property type="protein sequence ID" value="UOQ60180.1"/>
    <property type="molecule type" value="Genomic_DNA"/>
</dbReference>
<accession>A0ABY4FV73</accession>